<dbReference type="Gene3D" id="3.40.720.10">
    <property type="entry name" value="Alkaline Phosphatase, subunit A"/>
    <property type="match status" value="1"/>
</dbReference>
<evidence type="ECO:0000256" key="4">
    <source>
        <dbReference type="ARBA" id="ARBA00022475"/>
    </source>
</evidence>
<evidence type="ECO:0000256" key="3">
    <source>
        <dbReference type="ARBA" id="ARBA00009983"/>
    </source>
</evidence>
<comment type="caution">
    <text evidence="14">The sequence shown here is derived from an EMBL/GenBank/DDBJ whole genome shotgun (WGS) entry which is preliminary data.</text>
</comment>
<dbReference type="Proteomes" id="UP000632125">
    <property type="component" value="Unassembled WGS sequence"/>
</dbReference>
<evidence type="ECO:0000256" key="9">
    <source>
        <dbReference type="PIRSR" id="PIRSR005091-1"/>
    </source>
</evidence>
<keyword evidence="10" id="KW-0479">Metal-binding</keyword>
<feature type="binding site" evidence="10">
    <location>
        <position position="413"/>
    </location>
    <ligand>
        <name>substrate</name>
    </ligand>
</feature>
<dbReference type="EMBL" id="JACXIY010000022">
    <property type="protein sequence ID" value="MBD2870630.1"/>
    <property type="molecule type" value="Genomic_DNA"/>
</dbReference>
<dbReference type="SUPFAM" id="SSF53649">
    <property type="entry name" value="Alkaline phosphatase-like"/>
    <property type="match status" value="1"/>
</dbReference>
<dbReference type="PIRSF" id="PIRSF005091">
    <property type="entry name" value="Mmb_sulf_HI1246"/>
    <property type="match status" value="1"/>
</dbReference>
<dbReference type="InterPro" id="IPR000917">
    <property type="entry name" value="Sulfatase_N"/>
</dbReference>
<feature type="active site" evidence="9">
    <location>
        <position position="297"/>
    </location>
</feature>
<evidence type="ECO:0000256" key="10">
    <source>
        <dbReference type="PIRSR" id="PIRSR005091-2"/>
    </source>
</evidence>
<feature type="binding site" evidence="11">
    <location>
        <position position="297"/>
    </location>
    <ligand>
        <name>Mn(2+)</name>
        <dbReference type="ChEBI" id="CHEBI:29035"/>
    </ligand>
</feature>
<evidence type="ECO:0000256" key="5">
    <source>
        <dbReference type="ARBA" id="ARBA00022692"/>
    </source>
</evidence>
<dbReference type="Gene3D" id="3.30.1120.170">
    <property type="match status" value="1"/>
</dbReference>
<sequence length="629" mass="69401">MLRFTDNGGGRSPVLLVFVLIMLKMILFRHFVFQGIQADKLLPDAAAVLVPLALVELFIPARWRAAAHGALNALLSLLLFASTLYFSYYGTVPTYTALHGLDQVLQIKDSVGSTIQAANYLFFLDLVIGLIFYAVNRIRGVRKEGRKRIARPAILAGIAVLCAAVSFFYIRSGSGIPNELVQAESLGFINYEIAAGLQAGKEKKALEDGSAEETAAAAASLQASYPYAGEGGAPAGKPDLFGAAKGMNVIVVQLEAFQNFPIRLKLDGTEVTPVLNKLADESFYFPHFFQQIGQGNTSDAEFMSNTSIYPTGEIAMSTGYGNREIPSLPRLLRQERYETSTFHINEVTFWDRNRMYPALGFDRYYDKPSFNNDHFNAFGASDEELYRVALEELKALQAQGKPFYTQIVTTSGHHPFKVPHDRRKIAVPERLAGTQLGDYLTAVNYTDYALGQFIDGLKASGLWEDTLLVVYGDHFGLQSQDTDAAWASAQLGIAYNELVSRFNIPLLIHVPGTAGKVVEQVGGQVDIMPTVAGLLGLSLKDAGYAAFGQDLLHIERNVIGMRYYLPTGSFFNNEILFVPGKGFEDGTAIDIRSMKPVIDFSAYRGDYDYILELMRLSDDYVRLLPKREP</sequence>
<evidence type="ECO:0000256" key="12">
    <source>
        <dbReference type="SAM" id="Phobius"/>
    </source>
</evidence>
<feature type="transmembrane region" description="Helical" evidence="12">
    <location>
        <begin position="148"/>
        <end position="170"/>
    </location>
</feature>
<feature type="transmembrane region" description="Helical" evidence="12">
    <location>
        <begin position="45"/>
        <end position="63"/>
    </location>
</feature>
<evidence type="ECO:0000259" key="13">
    <source>
        <dbReference type="Pfam" id="PF00884"/>
    </source>
</evidence>
<evidence type="ECO:0000256" key="6">
    <source>
        <dbReference type="ARBA" id="ARBA00022989"/>
    </source>
</evidence>
<dbReference type="CDD" id="cd16015">
    <property type="entry name" value="LTA_synthase"/>
    <property type="match status" value="1"/>
</dbReference>
<dbReference type="GO" id="GO:0046872">
    <property type="term" value="F:metal ion binding"/>
    <property type="evidence" value="ECO:0007669"/>
    <property type="project" value="UniProtKB-KW"/>
</dbReference>
<comment type="similarity">
    <text evidence="3 8">Belongs to the LTA synthase family.</text>
</comment>
<keyword evidence="15" id="KW-1185">Reference proteome</keyword>
<dbReference type="AlphaFoldDB" id="A0A927CNG2"/>
<comment type="subcellular location">
    <subcellularLocation>
        <location evidence="1">Cell membrane</location>
        <topology evidence="1">Multi-pass membrane protein</topology>
    </subcellularLocation>
</comment>
<dbReference type="InterPro" id="IPR012160">
    <property type="entry name" value="LtaS-like"/>
</dbReference>
<feature type="binding site" evidence="11">
    <location>
        <position position="474"/>
    </location>
    <ligand>
        <name>Mn(2+)</name>
        <dbReference type="ChEBI" id="CHEBI:29035"/>
    </ligand>
</feature>
<keyword evidence="10" id="KW-0464">Manganese</keyword>
<organism evidence="14 15">
    <name type="scientific">Paenibacillus arenilitoris</name>
    <dbReference type="NCBI Taxonomy" id="2772299"/>
    <lineage>
        <taxon>Bacteria</taxon>
        <taxon>Bacillati</taxon>
        <taxon>Bacillota</taxon>
        <taxon>Bacilli</taxon>
        <taxon>Bacillales</taxon>
        <taxon>Paenibacillaceae</taxon>
        <taxon>Paenibacillus</taxon>
    </lineage>
</organism>
<dbReference type="Pfam" id="PF00884">
    <property type="entry name" value="Sulfatase"/>
    <property type="match status" value="1"/>
</dbReference>
<proteinExistence type="inferred from homology"/>
<dbReference type="PANTHER" id="PTHR47371">
    <property type="entry name" value="LIPOTEICHOIC ACID SYNTHASE"/>
    <property type="match status" value="1"/>
</dbReference>
<feature type="binding site" evidence="11">
    <location>
        <position position="255"/>
    </location>
    <ligand>
        <name>Mn(2+)</name>
        <dbReference type="ChEBI" id="CHEBI:29035"/>
    </ligand>
</feature>
<evidence type="ECO:0000256" key="7">
    <source>
        <dbReference type="ARBA" id="ARBA00023136"/>
    </source>
</evidence>
<dbReference type="PANTHER" id="PTHR47371:SF3">
    <property type="entry name" value="PHOSPHOGLYCEROL TRANSFERASE I"/>
    <property type="match status" value="1"/>
</dbReference>
<dbReference type="InterPro" id="IPR050448">
    <property type="entry name" value="OpgB/LTA_synthase_biosynth"/>
</dbReference>
<keyword evidence="5 12" id="KW-0812">Transmembrane</keyword>
<reference evidence="14" key="1">
    <citation type="submission" date="2020-09" db="EMBL/GenBank/DDBJ databases">
        <title>A novel bacterium of genus Paenibacillus, isolated from South China Sea.</title>
        <authorList>
            <person name="Huang H."/>
            <person name="Mo K."/>
            <person name="Hu Y."/>
        </authorList>
    </citation>
    <scope>NUCLEOTIDE SEQUENCE</scope>
    <source>
        <strain evidence="14">IB182493</strain>
    </source>
</reference>
<name>A0A927CNG2_9BACL</name>
<evidence type="ECO:0000256" key="2">
    <source>
        <dbReference type="ARBA" id="ARBA00004936"/>
    </source>
</evidence>
<feature type="transmembrane region" description="Helical" evidence="12">
    <location>
        <begin position="12"/>
        <end position="33"/>
    </location>
</feature>
<keyword evidence="6 12" id="KW-1133">Transmembrane helix</keyword>
<keyword evidence="4 8" id="KW-1003">Cell membrane</keyword>
<evidence type="ECO:0000313" key="14">
    <source>
        <dbReference type="EMBL" id="MBD2870630.1"/>
    </source>
</evidence>
<gene>
    <name evidence="14" type="ORF">IDH41_18775</name>
</gene>
<evidence type="ECO:0000256" key="1">
    <source>
        <dbReference type="ARBA" id="ARBA00004651"/>
    </source>
</evidence>
<dbReference type="InterPro" id="IPR017850">
    <property type="entry name" value="Alkaline_phosphatase_core_sf"/>
</dbReference>
<feature type="domain" description="Sulfatase N-terminal" evidence="13">
    <location>
        <begin position="248"/>
        <end position="536"/>
    </location>
</feature>
<dbReference type="GO" id="GO:0005886">
    <property type="term" value="C:plasma membrane"/>
    <property type="evidence" value="ECO:0007669"/>
    <property type="project" value="UniProtKB-SubCell"/>
</dbReference>
<feature type="binding site" evidence="11">
    <location>
        <position position="473"/>
    </location>
    <ligand>
        <name>Mn(2+)</name>
        <dbReference type="ChEBI" id="CHEBI:29035"/>
    </ligand>
</feature>
<protein>
    <submittedName>
        <fullName evidence="14">LTA synthase family protein</fullName>
    </submittedName>
</protein>
<feature type="transmembrane region" description="Helical" evidence="12">
    <location>
        <begin position="70"/>
        <end position="88"/>
    </location>
</feature>
<evidence type="ECO:0000313" key="15">
    <source>
        <dbReference type="Proteomes" id="UP000632125"/>
    </source>
</evidence>
<comment type="pathway">
    <text evidence="2">Cell wall biogenesis; lipoteichoic acid biosynthesis.</text>
</comment>
<evidence type="ECO:0000256" key="8">
    <source>
        <dbReference type="PIRNR" id="PIRNR005091"/>
    </source>
</evidence>
<keyword evidence="7 8" id="KW-0472">Membrane</keyword>
<accession>A0A927CNG2</accession>
<dbReference type="RefSeq" id="WP_190863715.1">
    <property type="nucleotide sequence ID" value="NZ_JACXIY010000022.1"/>
</dbReference>
<feature type="transmembrane region" description="Helical" evidence="12">
    <location>
        <begin position="117"/>
        <end position="136"/>
    </location>
</feature>
<evidence type="ECO:0000256" key="11">
    <source>
        <dbReference type="PIRSR" id="PIRSR005091-3"/>
    </source>
</evidence>